<feature type="domain" description="Enoyl reductase (ER)" evidence="1">
    <location>
        <begin position="14"/>
        <end position="338"/>
    </location>
</feature>
<evidence type="ECO:0000259" key="1">
    <source>
        <dbReference type="SMART" id="SM00829"/>
    </source>
</evidence>
<evidence type="ECO:0000313" key="3">
    <source>
        <dbReference type="Proteomes" id="UP001187203"/>
    </source>
</evidence>
<dbReference type="Pfam" id="PF08240">
    <property type="entry name" value="ADH_N"/>
    <property type="match status" value="1"/>
</dbReference>
<protein>
    <submittedName>
        <fullName evidence="2">NAD(P)-dependent alcohol dehydrogenase</fullName>
    </submittedName>
</protein>
<dbReference type="InterPro" id="IPR013149">
    <property type="entry name" value="ADH-like_C"/>
</dbReference>
<reference evidence="3" key="1">
    <citation type="journal article" date="2023" name="Int. J. Mol. Sci.">
        <title>Genomic and Metabolic Characterization of Plant Growth-Promoting Rhizobacteria Isolated from Nodules of Clovers Grown in Non-Farmed Soil.</title>
        <authorList>
            <person name="Wojcik M."/>
            <person name="Koper P."/>
            <person name="Zebracki K."/>
            <person name="Marczak M."/>
            <person name="Mazur A."/>
        </authorList>
    </citation>
    <scope>NUCLEOTIDE SEQUENCE [LARGE SCALE GENOMIC DNA]</scope>
    <source>
        <strain evidence="3">KB12</strain>
    </source>
</reference>
<sequence>MRDLMKRWELSAFSRDGLSLEQVPVPIVGADEVLVRVNAVALNYRDQDVIAGRMGAFNLPMTIGSDMSGTVVEVGKSVEKFAVGNRVLSTFFPDWKGGRPLGSGRHPNYQSLGGFYPGVLSEYATFPAAWLTKGPSSLDEREASTLPCAGLTAWYALVELGRVEKGQTVLIEGTGGVAIFGAQIAKAKGATVILVSGSGEKLERAKALGLADFVINRTREDWVERVYEITSDRGADHILEIVGGPHLAKALEAVAPGGRISMIGVLEGGQLSASVGPLLLKGPVIQGIAVGHHRAQENLVKAIDELRIKPIIDARYGLADLQKALDHLSRGAFGKIVVDFSL</sequence>
<dbReference type="InterPro" id="IPR036291">
    <property type="entry name" value="NAD(P)-bd_dom_sf"/>
</dbReference>
<dbReference type="InterPro" id="IPR011032">
    <property type="entry name" value="GroES-like_sf"/>
</dbReference>
<name>A0ABU3YW89_9HYPH</name>
<dbReference type="PANTHER" id="PTHR45033">
    <property type="match status" value="1"/>
</dbReference>
<dbReference type="InterPro" id="IPR052711">
    <property type="entry name" value="Zinc_ADH-like"/>
</dbReference>
<accession>A0ABU3YW89</accession>
<dbReference type="Pfam" id="PF00107">
    <property type="entry name" value="ADH_zinc_N"/>
    <property type="match status" value="1"/>
</dbReference>
<dbReference type="Gene3D" id="3.90.180.10">
    <property type="entry name" value="Medium-chain alcohol dehydrogenases, catalytic domain"/>
    <property type="match status" value="1"/>
</dbReference>
<dbReference type="Gene3D" id="3.40.50.720">
    <property type="entry name" value="NAD(P)-binding Rossmann-like Domain"/>
    <property type="match status" value="1"/>
</dbReference>
<keyword evidence="3" id="KW-1185">Reference proteome</keyword>
<dbReference type="EMBL" id="JAWJWI010000023">
    <property type="protein sequence ID" value="MDV4189967.1"/>
    <property type="molecule type" value="Genomic_DNA"/>
</dbReference>
<organism evidence="2 3">
    <name type="scientific">Rhizobium brockwellii</name>
    <dbReference type="NCBI Taxonomy" id="3019932"/>
    <lineage>
        <taxon>Bacteria</taxon>
        <taxon>Pseudomonadati</taxon>
        <taxon>Pseudomonadota</taxon>
        <taxon>Alphaproteobacteria</taxon>
        <taxon>Hyphomicrobiales</taxon>
        <taxon>Rhizobiaceae</taxon>
        <taxon>Rhizobium/Agrobacterium group</taxon>
        <taxon>Rhizobium</taxon>
    </lineage>
</organism>
<dbReference type="SUPFAM" id="SSF51735">
    <property type="entry name" value="NAD(P)-binding Rossmann-fold domains"/>
    <property type="match status" value="1"/>
</dbReference>
<comment type="caution">
    <text evidence="2">The sequence shown here is derived from an EMBL/GenBank/DDBJ whole genome shotgun (WGS) entry which is preliminary data.</text>
</comment>
<dbReference type="InterPro" id="IPR013154">
    <property type="entry name" value="ADH-like_N"/>
</dbReference>
<proteinExistence type="predicted"/>
<dbReference type="SUPFAM" id="SSF50129">
    <property type="entry name" value="GroES-like"/>
    <property type="match status" value="1"/>
</dbReference>
<gene>
    <name evidence="2" type="ORF">R1523_31155</name>
</gene>
<evidence type="ECO:0000313" key="2">
    <source>
        <dbReference type="EMBL" id="MDV4189967.1"/>
    </source>
</evidence>
<dbReference type="PANTHER" id="PTHR45033:SF2">
    <property type="entry name" value="ZINC-TYPE ALCOHOL DEHYDROGENASE-LIKE PROTEIN C1773.06C"/>
    <property type="match status" value="1"/>
</dbReference>
<dbReference type="SMART" id="SM00829">
    <property type="entry name" value="PKS_ER"/>
    <property type="match status" value="1"/>
</dbReference>
<dbReference type="CDD" id="cd08276">
    <property type="entry name" value="MDR7"/>
    <property type="match status" value="1"/>
</dbReference>
<dbReference type="RefSeq" id="WP_317277115.1">
    <property type="nucleotide sequence ID" value="NZ_JAWJWH010000024.1"/>
</dbReference>
<dbReference type="InterPro" id="IPR020843">
    <property type="entry name" value="ER"/>
</dbReference>
<dbReference type="Proteomes" id="UP001187203">
    <property type="component" value="Unassembled WGS sequence"/>
</dbReference>